<dbReference type="EMBL" id="CAJVPZ010043892">
    <property type="protein sequence ID" value="CAG8766525.1"/>
    <property type="molecule type" value="Genomic_DNA"/>
</dbReference>
<comment type="caution">
    <text evidence="1">The sequence shown here is derived from an EMBL/GenBank/DDBJ whole genome shotgun (WGS) entry which is preliminary data.</text>
</comment>
<proteinExistence type="predicted"/>
<dbReference type="Proteomes" id="UP000789396">
    <property type="component" value="Unassembled WGS sequence"/>
</dbReference>
<protein>
    <submittedName>
        <fullName evidence="1">18845_t:CDS:1</fullName>
    </submittedName>
</protein>
<feature type="non-terminal residue" evidence="1">
    <location>
        <position position="48"/>
    </location>
</feature>
<reference evidence="1" key="1">
    <citation type="submission" date="2021-06" db="EMBL/GenBank/DDBJ databases">
        <authorList>
            <person name="Kallberg Y."/>
            <person name="Tangrot J."/>
            <person name="Rosling A."/>
        </authorList>
    </citation>
    <scope>NUCLEOTIDE SEQUENCE</scope>
    <source>
        <strain evidence="1">IN212</strain>
    </source>
</reference>
<dbReference type="AlphaFoldDB" id="A0A9N9J6R1"/>
<accession>A0A9N9J6R1</accession>
<evidence type="ECO:0000313" key="2">
    <source>
        <dbReference type="Proteomes" id="UP000789396"/>
    </source>
</evidence>
<evidence type="ECO:0000313" key="1">
    <source>
        <dbReference type="EMBL" id="CAG8766525.1"/>
    </source>
</evidence>
<sequence>INENDYRSKVTLEYVSRILERKIYFTTPPNFAKMEFPYINMAEEKEIH</sequence>
<organism evidence="1 2">
    <name type="scientific">Racocetra fulgida</name>
    <dbReference type="NCBI Taxonomy" id="60492"/>
    <lineage>
        <taxon>Eukaryota</taxon>
        <taxon>Fungi</taxon>
        <taxon>Fungi incertae sedis</taxon>
        <taxon>Mucoromycota</taxon>
        <taxon>Glomeromycotina</taxon>
        <taxon>Glomeromycetes</taxon>
        <taxon>Diversisporales</taxon>
        <taxon>Gigasporaceae</taxon>
        <taxon>Racocetra</taxon>
    </lineage>
</organism>
<keyword evidence="2" id="KW-1185">Reference proteome</keyword>
<feature type="non-terminal residue" evidence="1">
    <location>
        <position position="1"/>
    </location>
</feature>
<name>A0A9N9J6R1_9GLOM</name>
<gene>
    <name evidence="1" type="ORF">RFULGI_LOCUS14731</name>
</gene>